<name>A0A379AEE5_ENTAG</name>
<gene>
    <name evidence="1" type="primary">baeS_2</name>
    <name evidence="1" type="ORF">NCTC9381_01854</name>
</gene>
<dbReference type="Gene3D" id="3.30.565.10">
    <property type="entry name" value="Histidine kinase-like ATPase, C-terminal domain"/>
    <property type="match status" value="1"/>
</dbReference>
<dbReference type="AlphaFoldDB" id="A0A379AEE5"/>
<proteinExistence type="predicted"/>
<accession>A0A379AEE5</accession>
<dbReference type="EC" id="2.7.13.3" evidence="1"/>
<protein>
    <submittedName>
        <fullName evidence="1">Signal transduction histidine-protein kinase BaeS</fullName>
        <ecNumber evidence="1">2.7.13.3</ecNumber>
    </submittedName>
</protein>
<dbReference type="InterPro" id="IPR036890">
    <property type="entry name" value="HATPase_C_sf"/>
</dbReference>
<keyword evidence="1" id="KW-0418">Kinase</keyword>
<dbReference type="EMBL" id="UGSO01000001">
    <property type="protein sequence ID" value="SUB15958.1"/>
    <property type="molecule type" value="Genomic_DNA"/>
</dbReference>
<keyword evidence="1" id="KW-0808">Transferase</keyword>
<reference evidence="1 2" key="1">
    <citation type="submission" date="2018-06" db="EMBL/GenBank/DDBJ databases">
        <authorList>
            <consortium name="Pathogen Informatics"/>
            <person name="Doyle S."/>
        </authorList>
    </citation>
    <scope>NUCLEOTIDE SEQUENCE [LARGE SCALE GENOMIC DNA]</scope>
    <source>
        <strain evidence="1 2">NCTC9381</strain>
    </source>
</reference>
<dbReference type="GO" id="GO:0004673">
    <property type="term" value="F:protein histidine kinase activity"/>
    <property type="evidence" value="ECO:0007669"/>
    <property type="project" value="UniProtKB-EC"/>
</dbReference>
<sequence length="69" mass="7486">MVVLTKLVDDLHQLSLSDEGALAYRKQATDLVQLLEVTAGSFAERYRAHGLTLKLNLPITPPSLAIPTA</sequence>
<organism evidence="1 2">
    <name type="scientific">Enterobacter agglomerans</name>
    <name type="common">Erwinia herbicola</name>
    <name type="synonym">Pantoea agglomerans</name>
    <dbReference type="NCBI Taxonomy" id="549"/>
    <lineage>
        <taxon>Bacteria</taxon>
        <taxon>Pseudomonadati</taxon>
        <taxon>Pseudomonadota</taxon>
        <taxon>Gammaproteobacteria</taxon>
        <taxon>Enterobacterales</taxon>
        <taxon>Erwiniaceae</taxon>
        <taxon>Pantoea</taxon>
        <taxon>Pantoea agglomerans group</taxon>
    </lineage>
</organism>
<dbReference type="Proteomes" id="UP000254640">
    <property type="component" value="Unassembled WGS sequence"/>
</dbReference>
<evidence type="ECO:0000313" key="1">
    <source>
        <dbReference type="EMBL" id="SUB15958.1"/>
    </source>
</evidence>
<keyword evidence="2" id="KW-1185">Reference proteome</keyword>
<evidence type="ECO:0000313" key="2">
    <source>
        <dbReference type="Proteomes" id="UP000254640"/>
    </source>
</evidence>